<dbReference type="AlphaFoldDB" id="A0A432P272"/>
<organism evidence="1 2">
    <name type="scientific">Rhizobium chutanense</name>
    <dbReference type="NCBI Taxonomy" id="2035448"/>
    <lineage>
        <taxon>Bacteria</taxon>
        <taxon>Pseudomonadati</taxon>
        <taxon>Pseudomonadota</taxon>
        <taxon>Alphaproteobacteria</taxon>
        <taxon>Hyphomicrobiales</taxon>
        <taxon>Rhizobiaceae</taxon>
        <taxon>Rhizobium/Agrobacterium group</taxon>
        <taxon>Rhizobium</taxon>
    </lineage>
</organism>
<accession>A0A432P272</accession>
<protein>
    <submittedName>
        <fullName evidence="1">Uncharacterized protein</fullName>
    </submittedName>
</protein>
<evidence type="ECO:0000313" key="2">
    <source>
        <dbReference type="Proteomes" id="UP000278081"/>
    </source>
</evidence>
<name>A0A432P272_9HYPH</name>
<dbReference type="EMBL" id="RJTJ01000010">
    <property type="protein sequence ID" value="RUM06041.1"/>
    <property type="molecule type" value="Genomic_DNA"/>
</dbReference>
<comment type="caution">
    <text evidence="1">The sequence shown here is derived from an EMBL/GenBank/DDBJ whole genome shotgun (WGS) entry which is preliminary data.</text>
</comment>
<proteinExistence type="predicted"/>
<gene>
    <name evidence="1" type="ORF">EFR84_13275</name>
</gene>
<evidence type="ECO:0000313" key="1">
    <source>
        <dbReference type="EMBL" id="RUM06041.1"/>
    </source>
</evidence>
<sequence>MGIGGRWLESFKETMHGGRACQIRAIPIAARDIMIVRCEQSDVAGAQLPTSAGFLHPTETLATKALDQKTGRLIASPSAFVAAPNRRFKVLRLV</sequence>
<reference evidence="1 2" key="1">
    <citation type="submission" date="2018-11" db="EMBL/GenBank/DDBJ databases">
        <title>Rhizobium chutanense sp. nov., isolated from root nodules of Phaseolus vulgaris in China.</title>
        <authorList>
            <person name="Huo Y."/>
        </authorList>
    </citation>
    <scope>NUCLEOTIDE SEQUENCE [LARGE SCALE GENOMIC DNA]</scope>
    <source>
        <strain evidence="1 2">C16</strain>
    </source>
</reference>
<dbReference type="Proteomes" id="UP000278081">
    <property type="component" value="Unassembled WGS sequence"/>
</dbReference>